<organism evidence="2">
    <name type="scientific">Scytodes thoracica</name>
    <name type="common">Spitting spider</name>
    <name type="synonym">Aranea thoracica</name>
    <dbReference type="NCBI Taxonomy" id="1112478"/>
    <lineage>
        <taxon>Eukaryota</taxon>
        <taxon>Metazoa</taxon>
        <taxon>Ecdysozoa</taxon>
        <taxon>Arthropoda</taxon>
        <taxon>Chelicerata</taxon>
        <taxon>Arachnida</taxon>
        <taxon>Araneae</taxon>
        <taxon>Araneomorphae</taxon>
        <taxon>Haplogynae</taxon>
        <taxon>Scytodoidea</taxon>
        <taxon>Scytodidae</taxon>
        <taxon>Scytodes</taxon>
    </lineage>
</organism>
<evidence type="ECO:0000256" key="1">
    <source>
        <dbReference type="SAM" id="SignalP"/>
    </source>
</evidence>
<feature type="signal peptide" evidence="1">
    <location>
        <begin position="1"/>
        <end position="22"/>
    </location>
</feature>
<reference evidence="2" key="1">
    <citation type="submission" date="2013-11" db="EMBL/GenBank/DDBJ databases">
        <authorList>
            <person name="Thropp P.A."/>
            <person name="Correa S.M."/>
            <person name="Garb J.E."/>
            <person name="Binford G.J."/>
        </authorList>
    </citation>
    <scope>NUCLEOTIDE SEQUENCE</scope>
    <source>
        <tissue evidence="2">Venom gland</tissue>
    </source>
</reference>
<feature type="chain" id="PRO_5001970722" evidence="1">
    <location>
        <begin position="23"/>
        <end position="91"/>
    </location>
</feature>
<protein>
    <submittedName>
        <fullName evidence="2">Venom peptide U18-SYTX-Sth1a</fullName>
    </submittedName>
</protein>
<accession>A0A0A0VA77</accession>
<name>A0A0A0VA77_SCYTH</name>
<reference evidence="2" key="2">
    <citation type="journal article" date="2014" name="J. Proteome Res.">
        <title>Spit and venom from scytodes spiders: a diverse and distinct cocktail.</title>
        <authorList>
            <person name="Zobel-Thropp P.A."/>
            <person name="Correa S.M."/>
            <person name="Garb J.E."/>
            <person name="Binford G.J."/>
        </authorList>
    </citation>
    <scope>NUCLEOTIDE SEQUENCE</scope>
    <source>
        <tissue evidence="2">Venom gland</tissue>
    </source>
</reference>
<dbReference type="AlphaFoldDB" id="A0A0A0VA77"/>
<keyword evidence="1" id="KW-0732">Signal</keyword>
<proteinExistence type="evidence at transcript level"/>
<evidence type="ECO:0000313" key="2">
    <source>
        <dbReference type="EMBL" id="AIW62656.1"/>
    </source>
</evidence>
<dbReference type="EMBL" id="KF860760">
    <property type="protein sequence ID" value="AIW62656.1"/>
    <property type="molecule type" value="mRNA"/>
</dbReference>
<sequence length="91" mass="10556">MKTAVAFALCVFLFGFLIEVEGKRVKPGCPLRCDRKKCPVISCECGMKLDECKCCPECYLCRGQYDCSESRPCDPKRRCEWDYRWGRTHCV</sequence>